<name>A0A0E9W4N6_ANGAN</name>
<proteinExistence type="predicted"/>
<organism evidence="1">
    <name type="scientific">Anguilla anguilla</name>
    <name type="common">European freshwater eel</name>
    <name type="synonym">Muraena anguilla</name>
    <dbReference type="NCBI Taxonomy" id="7936"/>
    <lineage>
        <taxon>Eukaryota</taxon>
        <taxon>Metazoa</taxon>
        <taxon>Chordata</taxon>
        <taxon>Craniata</taxon>
        <taxon>Vertebrata</taxon>
        <taxon>Euteleostomi</taxon>
        <taxon>Actinopterygii</taxon>
        <taxon>Neopterygii</taxon>
        <taxon>Teleostei</taxon>
        <taxon>Anguilliformes</taxon>
        <taxon>Anguillidae</taxon>
        <taxon>Anguilla</taxon>
    </lineage>
</organism>
<reference evidence="1" key="2">
    <citation type="journal article" date="2015" name="Fish Shellfish Immunol.">
        <title>Early steps in the European eel (Anguilla anguilla)-Vibrio vulnificus interaction in the gills: Role of the RtxA13 toxin.</title>
        <authorList>
            <person name="Callol A."/>
            <person name="Pajuelo D."/>
            <person name="Ebbesson L."/>
            <person name="Teles M."/>
            <person name="MacKenzie S."/>
            <person name="Amaro C."/>
        </authorList>
    </citation>
    <scope>NUCLEOTIDE SEQUENCE</scope>
</reference>
<accession>A0A0E9W4N6</accession>
<evidence type="ECO:0000313" key="1">
    <source>
        <dbReference type="EMBL" id="JAH84453.1"/>
    </source>
</evidence>
<reference evidence="1" key="1">
    <citation type="submission" date="2014-11" db="EMBL/GenBank/DDBJ databases">
        <authorList>
            <person name="Amaro Gonzalez C."/>
        </authorList>
    </citation>
    <scope>NUCLEOTIDE SEQUENCE</scope>
</reference>
<protein>
    <submittedName>
        <fullName evidence="1">Uncharacterized protein</fullName>
    </submittedName>
</protein>
<sequence>MEGPGKRRTSCHGYLFCDCLIPNTAFPYPLGFVC</sequence>
<dbReference type="AlphaFoldDB" id="A0A0E9W4N6"/>
<dbReference type="EMBL" id="GBXM01024124">
    <property type="protein sequence ID" value="JAH84453.1"/>
    <property type="molecule type" value="Transcribed_RNA"/>
</dbReference>